<dbReference type="AlphaFoldDB" id="A0AA38RBV8"/>
<protein>
    <submittedName>
        <fullName evidence="2">DUF1868-domain-containing protein</fullName>
    </submittedName>
</protein>
<dbReference type="SUPFAM" id="SSF55144">
    <property type="entry name" value="LigT-like"/>
    <property type="match status" value="1"/>
</dbReference>
<sequence>MSQEDKAAQGRPEYPIGVPSKFDPDGNIQDFPGNTILAHLSPSSPLYASMLSLYKKLQESPLSHLYALLPPPSWHMTVFEGVCDQVRKPGFWPADLPADAPLGDCTALFTQKLAAFDVGDDGPPYLMKVVGFSTLEVGIGVHVEPRTAEEGRRLQRLRDRLAGTLKIRHPQHDTYELHLSVAYLLRHLDGAQEGALMTLLLEHFREMPLEFELGAPEFCTFDDMAAFKRVLYLGGLEEVKG</sequence>
<name>A0AA38RBV8_9PEZI</name>
<evidence type="ECO:0000313" key="2">
    <source>
        <dbReference type="EMBL" id="KAJ9136547.1"/>
    </source>
</evidence>
<dbReference type="Proteomes" id="UP001174694">
    <property type="component" value="Unassembled WGS sequence"/>
</dbReference>
<organism evidence="2 3">
    <name type="scientific">Pleurostoma richardsiae</name>
    <dbReference type="NCBI Taxonomy" id="41990"/>
    <lineage>
        <taxon>Eukaryota</taxon>
        <taxon>Fungi</taxon>
        <taxon>Dikarya</taxon>
        <taxon>Ascomycota</taxon>
        <taxon>Pezizomycotina</taxon>
        <taxon>Sordariomycetes</taxon>
        <taxon>Sordariomycetidae</taxon>
        <taxon>Calosphaeriales</taxon>
        <taxon>Pleurostomataceae</taxon>
        <taxon>Pleurostoma</taxon>
    </lineage>
</organism>
<accession>A0AA38RBV8</accession>
<comment type="caution">
    <text evidence="2">The sequence shown here is derived from an EMBL/GenBank/DDBJ whole genome shotgun (WGS) entry which is preliminary data.</text>
</comment>
<proteinExistence type="predicted"/>
<dbReference type="EMBL" id="JANBVO010000039">
    <property type="protein sequence ID" value="KAJ9136547.1"/>
    <property type="molecule type" value="Genomic_DNA"/>
</dbReference>
<keyword evidence="3" id="KW-1185">Reference proteome</keyword>
<feature type="domain" description="DUF1868" evidence="1">
    <location>
        <begin position="21"/>
        <end position="132"/>
    </location>
</feature>
<gene>
    <name evidence="2" type="ORF">NKR23_g9777</name>
</gene>
<evidence type="ECO:0000259" key="1">
    <source>
        <dbReference type="Pfam" id="PF08975"/>
    </source>
</evidence>
<dbReference type="Pfam" id="PF08975">
    <property type="entry name" value="2H-phosphodiest"/>
    <property type="match status" value="1"/>
</dbReference>
<dbReference type="Gene3D" id="3.90.1140.10">
    <property type="entry name" value="Cyclic phosphodiesterase"/>
    <property type="match status" value="1"/>
</dbReference>
<reference evidence="2" key="1">
    <citation type="submission" date="2022-07" db="EMBL/GenBank/DDBJ databases">
        <title>Fungi with potential for degradation of polypropylene.</title>
        <authorList>
            <person name="Gostincar C."/>
        </authorList>
    </citation>
    <scope>NUCLEOTIDE SEQUENCE</scope>
    <source>
        <strain evidence="2">EXF-13308</strain>
    </source>
</reference>
<evidence type="ECO:0000313" key="3">
    <source>
        <dbReference type="Proteomes" id="UP001174694"/>
    </source>
</evidence>
<dbReference type="InterPro" id="IPR009097">
    <property type="entry name" value="Cyclic_Pdiesterase"/>
</dbReference>
<dbReference type="InterPro" id="IPR015069">
    <property type="entry name" value="2H-PEstase_DUF1868"/>
</dbReference>